<reference evidence="1" key="1">
    <citation type="submission" date="2020-05" db="EMBL/GenBank/DDBJ databases">
        <authorList>
            <person name="Chiriac C."/>
            <person name="Salcher M."/>
            <person name="Ghai R."/>
            <person name="Kavagutti S V."/>
        </authorList>
    </citation>
    <scope>NUCLEOTIDE SEQUENCE</scope>
</reference>
<dbReference type="EMBL" id="LR798293">
    <property type="protein sequence ID" value="CAB5221581.1"/>
    <property type="molecule type" value="Genomic_DNA"/>
</dbReference>
<protein>
    <submittedName>
        <fullName evidence="1">Uncharacterized protein</fullName>
    </submittedName>
</protein>
<organism evidence="1">
    <name type="scientific">uncultured Caudovirales phage</name>
    <dbReference type="NCBI Taxonomy" id="2100421"/>
    <lineage>
        <taxon>Viruses</taxon>
        <taxon>Duplodnaviria</taxon>
        <taxon>Heunggongvirae</taxon>
        <taxon>Uroviricota</taxon>
        <taxon>Caudoviricetes</taxon>
        <taxon>Peduoviridae</taxon>
        <taxon>Maltschvirus</taxon>
        <taxon>Maltschvirus maltsch</taxon>
    </lineage>
</organism>
<sequence length="82" mass="9359">MNFVKIQDSHSLVRDMTSGAVINTNREEYLNYISKVNAQNKLKELISDNSQEIQVLKTEINSIRNDLSDIKSMLVSLMDKGK</sequence>
<proteinExistence type="predicted"/>
<name>A0A6J7WUC6_9CAUD</name>
<gene>
    <name evidence="1" type="ORF">UFOVP240_202</name>
</gene>
<evidence type="ECO:0000313" key="1">
    <source>
        <dbReference type="EMBL" id="CAB5221581.1"/>
    </source>
</evidence>
<accession>A0A6J7WUC6</accession>